<keyword evidence="9" id="KW-1185">Reference proteome</keyword>
<dbReference type="PANTHER" id="PTHR31290">
    <property type="entry name" value="UV-DAMAGE ENDONUCLEASE"/>
    <property type="match status" value="1"/>
</dbReference>
<dbReference type="GO" id="GO:0005739">
    <property type="term" value="C:mitochondrion"/>
    <property type="evidence" value="ECO:0007669"/>
    <property type="project" value="TreeGrafter"/>
</dbReference>
<gene>
    <name evidence="8" type="ORF">EHS25_007679</name>
</gene>
<keyword evidence="2" id="KW-0255">Endonuclease</keyword>
<evidence type="ECO:0000256" key="3">
    <source>
        <dbReference type="ARBA" id="ARBA00022763"/>
    </source>
</evidence>
<dbReference type="GO" id="GO:0016787">
    <property type="term" value="F:hydrolase activity"/>
    <property type="evidence" value="ECO:0007669"/>
    <property type="project" value="UniProtKB-KW"/>
</dbReference>
<evidence type="ECO:0000256" key="5">
    <source>
        <dbReference type="ARBA" id="ARBA00022801"/>
    </source>
</evidence>
<dbReference type="GO" id="GO:0005634">
    <property type="term" value="C:nucleus"/>
    <property type="evidence" value="ECO:0007669"/>
    <property type="project" value="TreeGrafter"/>
</dbReference>
<dbReference type="SUPFAM" id="SSF51658">
    <property type="entry name" value="Xylose isomerase-like"/>
    <property type="match status" value="1"/>
</dbReference>
<dbReference type="InterPro" id="IPR036237">
    <property type="entry name" value="Xyl_isomerase-like_sf"/>
</dbReference>
<dbReference type="Proteomes" id="UP000279259">
    <property type="component" value="Unassembled WGS sequence"/>
</dbReference>
<dbReference type="Pfam" id="PF03851">
    <property type="entry name" value="UvdE"/>
    <property type="match status" value="1"/>
</dbReference>
<evidence type="ECO:0008006" key="10">
    <source>
        <dbReference type="Google" id="ProtNLM"/>
    </source>
</evidence>
<organism evidence="8 9">
    <name type="scientific">Saitozyma podzolica</name>
    <dbReference type="NCBI Taxonomy" id="1890683"/>
    <lineage>
        <taxon>Eukaryota</taxon>
        <taxon>Fungi</taxon>
        <taxon>Dikarya</taxon>
        <taxon>Basidiomycota</taxon>
        <taxon>Agaricomycotina</taxon>
        <taxon>Tremellomycetes</taxon>
        <taxon>Tremellales</taxon>
        <taxon>Trimorphomycetaceae</taxon>
        <taxon>Saitozyma</taxon>
    </lineage>
</organism>
<evidence type="ECO:0000256" key="6">
    <source>
        <dbReference type="ARBA" id="ARBA00023204"/>
    </source>
</evidence>
<feature type="compositionally biased region" description="Acidic residues" evidence="7">
    <location>
        <begin position="104"/>
        <end position="114"/>
    </location>
</feature>
<feature type="compositionally biased region" description="Basic residues" evidence="7">
    <location>
        <begin position="569"/>
        <end position="592"/>
    </location>
</feature>
<dbReference type="GO" id="GO:0009411">
    <property type="term" value="P:response to UV"/>
    <property type="evidence" value="ECO:0007669"/>
    <property type="project" value="InterPro"/>
</dbReference>
<feature type="region of interest" description="Disordered" evidence="7">
    <location>
        <begin position="525"/>
        <end position="592"/>
    </location>
</feature>
<feature type="region of interest" description="Disordered" evidence="7">
    <location>
        <begin position="85"/>
        <end position="195"/>
    </location>
</feature>
<dbReference type="GO" id="GO:0006289">
    <property type="term" value="P:nucleotide-excision repair"/>
    <property type="evidence" value="ECO:0007669"/>
    <property type="project" value="InterPro"/>
</dbReference>
<accession>A0A427YQI0</accession>
<feature type="compositionally biased region" description="Basic residues" evidence="7">
    <location>
        <begin position="540"/>
        <end position="550"/>
    </location>
</feature>
<dbReference type="GO" id="GO:0043504">
    <property type="term" value="P:mitochondrial DNA repair"/>
    <property type="evidence" value="ECO:0007669"/>
    <property type="project" value="TreeGrafter"/>
</dbReference>
<name>A0A427YQI0_9TREE</name>
<evidence type="ECO:0000313" key="9">
    <source>
        <dbReference type="Proteomes" id="UP000279259"/>
    </source>
</evidence>
<keyword evidence="1" id="KW-0540">Nuclease</keyword>
<sequence>MPRRPRAAAIPTIPAASGITTTTTAGTAAPTSPAASSGHTLVHALENMPAVTVLPKTVDFDGDLTPPPQDIKEETEDLVERAVEKVVGRAEKRKRGKPVSYAEEPGDDGEDEEDIQTKPKTGRSRRKAAAEDETFAEESVSTTTPQNGKGRENAAAPIDNEDSHSPKEQKVKKPTPKKSRLAKDEPEYDSEGNEIVKKKRKPKVYPKIEYDIPPVERKETTFRGRLGYACLNTVLRATKPDSIFCSRTCRIASIEEEGLELPKGLALMNARDLKVMIEWNEQNKIRFMRMSSEMFPFASHAKYGYDLSFAAMELKEAGDLAKQYGHRLTMHPGQFTQLGSPKEAVVEASIRELNYQCEIMDRMGLDQDGVMIIHMGGIYGDKPSTLERFKANFQRLDHNVRARVVLENDEICYNVDDLLPVCNELDIPIIFDYHHDWINPSCEPPSVLIPKIAEMWKKRGIRMKQHLSEPRPGAESVMERRAHADRCKALPKDLPDDVDLMIEAKDKEQAVFELYRIYGLEDVIHDNLRPPDPNPSMQTKGRKSSVKKKTKETGMVDEDGNEKAMGRLATRRSRRIGSKSQVRRSRRKRVRRSRWRLWRQEVGREAGRAR</sequence>
<dbReference type="PANTHER" id="PTHR31290:SF5">
    <property type="entry name" value="UV-DAMAGE ENDONUCLEASE"/>
    <property type="match status" value="1"/>
</dbReference>
<dbReference type="EMBL" id="RSCD01000004">
    <property type="protein sequence ID" value="RSH93325.1"/>
    <property type="molecule type" value="Genomic_DNA"/>
</dbReference>
<feature type="compositionally biased region" description="Basic and acidic residues" evidence="7">
    <location>
        <begin position="161"/>
        <end position="171"/>
    </location>
</feature>
<comment type="caution">
    <text evidence="8">The sequence shown here is derived from an EMBL/GenBank/DDBJ whole genome shotgun (WGS) entry which is preliminary data.</text>
</comment>
<dbReference type="STRING" id="1890683.A0A427YQI0"/>
<dbReference type="InterPro" id="IPR004601">
    <property type="entry name" value="UvdE"/>
</dbReference>
<protein>
    <recommendedName>
        <fullName evidence="10">UV-damage endonuclease</fullName>
    </recommendedName>
</protein>
<dbReference type="OrthoDB" id="541883at2759"/>
<evidence type="ECO:0000256" key="7">
    <source>
        <dbReference type="SAM" id="MobiDB-lite"/>
    </source>
</evidence>
<evidence type="ECO:0000256" key="4">
    <source>
        <dbReference type="ARBA" id="ARBA00022769"/>
    </source>
</evidence>
<dbReference type="GO" id="GO:0004519">
    <property type="term" value="F:endonuclease activity"/>
    <property type="evidence" value="ECO:0007669"/>
    <property type="project" value="UniProtKB-KW"/>
</dbReference>
<feature type="compositionally biased region" description="Low complexity" evidence="7">
    <location>
        <begin position="7"/>
        <end position="38"/>
    </location>
</feature>
<evidence type="ECO:0000256" key="2">
    <source>
        <dbReference type="ARBA" id="ARBA00022759"/>
    </source>
</evidence>
<reference evidence="8 9" key="1">
    <citation type="submission" date="2018-11" db="EMBL/GenBank/DDBJ databases">
        <title>Genome sequence of Saitozyma podzolica DSM 27192.</title>
        <authorList>
            <person name="Aliyu H."/>
            <person name="Gorte O."/>
            <person name="Ochsenreither K."/>
        </authorList>
    </citation>
    <scope>NUCLEOTIDE SEQUENCE [LARGE SCALE GENOMIC DNA]</scope>
    <source>
        <strain evidence="8 9">DSM 27192</strain>
    </source>
</reference>
<keyword evidence="3" id="KW-0227">DNA damage</keyword>
<dbReference type="AlphaFoldDB" id="A0A427YQI0"/>
<proteinExistence type="predicted"/>
<keyword evidence="6" id="KW-0234">DNA repair</keyword>
<feature type="region of interest" description="Disordered" evidence="7">
    <location>
        <begin position="1"/>
        <end position="40"/>
    </location>
</feature>
<evidence type="ECO:0000313" key="8">
    <source>
        <dbReference type="EMBL" id="RSH93325.1"/>
    </source>
</evidence>
<evidence type="ECO:0000256" key="1">
    <source>
        <dbReference type="ARBA" id="ARBA00022722"/>
    </source>
</evidence>
<dbReference type="Gene3D" id="3.20.20.150">
    <property type="entry name" value="Divalent-metal-dependent TIM barrel enzymes"/>
    <property type="match status" value="1"/>
</dbReference>
<dbReference type="NCBIfam" id="TIGR00629">
    <property type="entry name" value="uvde"/>
    <property type="match status" value="1"/>
</dbReference>
<keyword evidence="4" id="KW-0228">DNA excision</keyword>
<keyword evidence="5" id="KW-0378">Hydrolase</keyword>